<dbReference type="PANTHER" id="PTHR28047">
    <property type="entry name" value="PROTEIN DCG1"/>
    <property type="match status" value="1"/>
</dbReference>
<dbReference type="RefSeq" id="WP_106359013.1">
    <property type="nucleotide sequence ID" value="NZ_PVTP01000014.1"/>
</dbReference>
<dbReference type="InterPro" id="IPR052186">
    <property type="entry name" value="Hydantoin_racemase-like"/>
</dbReference>
<dbReference type="Pfam" id="PF01177">
    <property type="entry name" value="Asp_Glu_race"/>
    <property type="match status" value="1"/>
</dbReference>
<accession>A0A2T0VU52</accession>
<evidence type="ECO:0000256" key="1">
    <source>
        <dbReference type="ARBA" id="ARBA00038414"/>
    </source>
</evidence>
<organism evidence="2 3">
    <name type="scientific">Yoonia maritima</name>
    <dbReference type="NCBI Taxonomy" id="1435347"/>
    <lineage>
        <taxon>Bacteria</taxon>
        <taxon>Pseudomonadati</taxon>
        <taxon>Pseudomonadota</taxon>
        <taxon>Alphaproteobacteria</taxon>
        <taxon>Rhodobacterales</taxon>
        <taxon>Paracoccaceae</taxon>
        <taxon>Yoonia</taxon>
    </lineage>
</organism>
<dbReference type="AlphaFoldDB" id="A0A2T0VU52"/>
<proteinExistence type="inferred from homology"/>
<comment type="similarity">
    <text evidence="1">Belongs to the HyuE racemase family.</text>
</comment>
<gene>
    <name evidence="2" type="ORF">CLV80_11416</name>
</gene>
<name>A0A2T0VU52_9RHOB</name>
<keyword evidence="3" id="KW-1185">Reference proteome</keyword>
<evidence type="ECO:0000313" key="3">
    <source>
        <dbReference type="Proteomes" id="UP000238007"/>
    </source>
</evidence>
<dbReference type="PANTHER" id="PTHR28047:SF5">
    <property type="entry name" value="PROTEIN DCG1"/>
    <property type="match status" value="1"/>
</dbReference>
<dbReference type="Gene3D" id="3.40.50.12500">
    <property type="match status" value="1"/>
</dbReference>
<dbReference type="GO" id="GO:0047661">
    <property type="term" value="F:amino-acid racemase activity"/>
    <property type="evidence" value="ECO:0007669"/>
    <property type="project" value="InterPro"/>
</dbReference>
<protein>
    <submittedName>
        <fullName evidence="2">Allantoin racemase</fullName>
    </submittedName>
</protein>
<dbReference type="InterPro" id="IPR015942">
    <property type="entry name" value="Asp/Glu/hydantoin_racemase"/>
</dbReference>
<comment type="caution">
    <text evidence="2">The sequence shown here is derived from an EMBL/GenBank/DDBJ whole genome shotgun (WGS) entry which is preliminary data.</text>
</comment>
<dbReference type="InterPro" id="IPR053714">
    <property type="entry name" value="Iso_Racemase_Enz_sf"/>
</dbReference>
<reference evidence="2 3" key="1">
    <citation type="submission" date="2018-03" db="EMBL/GenBank/DDBJ databases">
        <title>Genomic Encyclopedia of Archaeal and Bacterial Type Strains, Phase II (KMG-II): from individual species to whole genera.</title>
        <authorList>
            <person name="Goeker M."/>
        </authorList>
    </citation>
    <scope>NUCLEOTIDE SEQUENCE [LARGE SCALE GENOMIC DNA]</scope>
    <source>
        <strain evidence="2 3">DSM 101533</strain>
    </source>
</reference>
<dbReference type="EMBL" id="PVTP01000014">
    <property type="protein sequence ID" value="PRY74980.1"/>
    <property type="molecule type" value="Genomic_DNA"/>
</dbReference>
<dbReference type="OrthoDB" id="9791723at2"/>
<dbReference type="Proteomes" id="UP000238007">
    <property type="component" value="Unassembled WGS sequence"/>
</dbReference>
<evidence type="ECO:0000313" key="2">
    <source>
        <dbReference type="EMBL" id="PRY74980.1"/>
    </source>
</evidence>
<sequence>MKIALMNPNATSAMTQSMLAVARAAAPAGVQVSGWTNSDGPKAIQGREDGEAAIKGLLAGLMSEDVKNADLIIIACFDDVGLTEMRRTAHCPVIAIGQAAYTMAVLMGHCFSVVTSTEVSIPIIEENIEALGFAKNCKSIRASGLPVLTIEQASEATCNTLSKEILIAKHEDGASTVILGCAGMAALHKDLEAKTGTVLIDGVRAGVNLGVSIIKNTITYEVEQTSIL</sequence>